<protein>
    <submittedName>
        <fullName evidence="5">Site-specific integrase</fullName>
    </submittedName>
</protein>
<dbReference type="EMBL" id="BJUU01000003">
    <property type="protein sequence ID" value="GEK79317.1"/>
    <property type="molecule type" value="Genomic_DNA"/>
</dbReference>
<dbReference type="SUPFAM" id="SSF56349">
    <property type="entry name" value="DNA breaking-rejoining enzymes"/>
    <property type="match status" value="1"/>
</dbReference>
<sequence>MGSVVRYSEKPARYLVRWRDPERRQREKRGFTRKSDADGYLASVTTAISSGQYIDPREAKHTIGSLAEPWLRTKRSTLKPSSYAPLEASWRNYVEPRWGTVPVGLVRHSAVQEWASGIGMSSTVVKRAYGVLSGILDVAERDRKIVVNPARGVRLPAKTVQRKHRYLTTRELLALAVASGPREPLVLTLGLCGLRWGEAIELRGGDLDLVRRRIHVARAAVEVHGEIHVGDTKTGAARWVPIPALLVPMLVKLTSDKANDALVFDDGHGFHMRRTRVSAGSRSWFKTALTTAGIAPMTLHDLRHTAASIAVSSGANVKAVQRMLGHASATMTLDRYADLFDDDLEALSDRIDAAMTRASAEL</sequence>
<feature type="domain" description="Tyr recombinase" evidence="4">
    <location>
        <begin position="162"/>
        <end position="349"/>
    </location>
</feature>
<evidence type="ECO:0000256" key="2">
    <source>
        <dbReference type="ARBA" id="ARBA00023125"/>
    </source>
</evidence>
<dbReference type="PANTHER" id="PTHR30349:SF64">
    <property type="entry name" value="PROPHAGE INTEGRASE INTD-RELATED"/>
    <property type="match status" value="1"/>
</dbReference>
<accession>A0AA87RJH3</accession>
<dbReference type="RefSeq" id="WP_146792707.1">
    <property type="nucleotide sequence ID" value="NZ_BJUU01000003.1"/>
</dbReference>
<evidence type="ECO:0000259" key="4">
    <source>
        <dbReference type="PROSITE" id="PS51898"/>
    </source>
</evidence>
<dbReference type="Proteomes" id="UP000321749">
    <property type="component" value="Unassembled WGS sequence"/>
</dbReference>
<dbReference type="AlphaFoldDB" id="A0AA87RJH3"/>
<dbReference type="Pfam" id="PF00589">
    <property type="entry name" value="Phage_integrase"/>
    <property type="match status" value="1"/>
</dbReference>
<organism evidence="5 6">
    <name type="scientific">Agrococcus baldri</name>
    <dbReference type="NCBI Taxonomy" id="153730"/>
    <lineage>
        <taxon>Bacteria</taxon>
        <taxon>Bacillati</taxon>
        <taxon>Actinomycetota</taxon>
        <taxon>Actinomycetes</taxon>
        <taxon>Micrococcales</taxon>
        <taxon>Microbacteriaceae</taxon>
        <taxon>Agrococcus</taxon>
    </lineage>
</organism>
<keyword evidence="6" id="KW-1185">Reference proteome</keyword>
<dbReference type="PROSITE" id="PS51898">
    <property type="entry name" value="TYR_RECOMBINASE"/>
    <property type="match status" value="1"/>
</dbReference>
<dbReference type="GO" id="GO:0015074">
    <property type="term" value="P:DNA integration"/>
    <property type="evidence" value="ECO:0007669"/>
    <property type="project" value="InterPro"/>
</dbReference>
<dbReference type="InterPro" id="IPR013762">
    <property type="entry name" value="Integrase-like_cat_sf"/>
</dbReference>
<dbReference type="InterPro" id="IPR011010">
    <property type="entry name" value="DNA_brk_join_enz"/>
</dbReference>
<dbReference type="PANTHER" id="PTHR30349">
    <property type="entry name" value="PHAGE INTEGRASE-RELATED"/>
    <property type="match status" value="1"/>
</dbReference>
<dbReference type="CDD" id="cd01189">
    <property type="entry name" value="INT_ICEBs1_C_like"/>
    <property type="match status" value="1"/>
</dbReference>
<dbReference type="InterPro" id="IPR010998">
    <property type="entry name" value="Integrase_recombinase_N"/>
</dbReference>
<comment type="caution">
    <text evidence="5">The sequence shown here is derived from an EMBL/GenBank/DDBJ whole genome shotgun (WGS) entry which is preliminary data.</text>
</comment>
<gene>
    <name evidence="5" type="ORF">ABA31_06680</name>
</gene>
<evidence type="ECO:0000313" key="6">
    <source>
        <dbReference type="Proteomes" id="UP000321749"/>
    </source>
</evidence>
<keyword evidence="2" id="KW-0238">DNA-binding</keyword>
<comment type="similarity">
    <text evidence="1">Belongs to the 'phage' integrase family.</text>
</comment>
<reference evidence="5 6" key="1">
    <citation type="submission" date="2019-07" db="EMBL/GenBank/DDBJ databases">
        <title>Whole genome shotgun sequence of Agrococcus baldri NBRC 103055.</title>
        <authorList>
            <person name="Hosoyama A."/>
            <person name="Uohara A."/>
            <person name="Ohji S."/>
            <person name="Ichikawa N."/>
        </authorList>
    </citation>
    <scope>NUCLEOTIDE SEQUENCE [LARGE SCALE GENOMIC DNA]</scope>
    <source>
        <strain evidence="5 6">NBRC 103055</strain>
    </source>
</reference>
<dbReference type="GO" id="GO:0006310">
    <property type="term" value="P:DNA recombination"/>
    <property type="evidence" value="ECO:0007669"/>
    <property type="project" value="UniProtKB-KW"/>
</dbReference>
<evidence type="ECO:0000256" key="3">
    <source>
        <dbReference type="ARBA" id="ARBA00023172"/>
    </source>
</evidence>
<proteinExistence type="inferred from homology"/>
<evidence type="ECO:0000256" key="1">
    <source>
        <dbReference type="ARBA" id="ARBA00008857"/>
    </source>
</evidence>
<dbReference type="Gene3D" id="1.10.150.130">
    <property type="match status" value="1"/>
</dbReference>
<keyword evidence="3" id="KW-0233">DNA recombination</keyword>
<dbReference type="InterPro" id="IPR002104">
    <property type="entry name" value="Integrase_catalytic"/>
</dbReference>
<dbReference type="InterPro" id="IPR050090">
    <property type="entry name" value="Tyrosine_recombinase_XerCD"/>
</dbReference>
<dbReference type="GO" id="GO:0003677">
    <property type="term" value="F:DNA binding"/>
    <property type="evidence" value="ECO:0007669"/>
    <property type="project" value="UniProtKB-KW"/>
</dbReference>
<name>A0AA87RJH3_9MICO</name>
<dbReference type="Gene3D" id="1.10.443.10">
    <property type="entry name" value="Intergrase catalytic core"/>
    <property type="match status" value="1"/>
</dbReference>
<evidence type="ECO:0000313" key="5">
    <source>
        <dbReference type="EMBL" id="GEK79317.1"/>
    </source>
</evidence>